<dbReference type="OrthoDB" id="3002966at2759"/>
<dbReference type="Pfam" id="PF20236">
    <property type="entry name" value="DUF6593"/>
    <property type="match status" value="1"/>
</dbReference>
<name>A0A9P5Z1L5_9AGAR</name>
<evidence type="ECO:0000313" key="3">
    <source>
        <dbReference type="Proteomes" id="UP000807469"/>
    </source>
</evidence>
<protein>
    <recommendedName>
        <fullName evidence="1">DUF6593 domain-containing protein</fullName>
    </recommendedName>
</protein>
<evidence type="ECO:0000313" key="2">
    <source>
        <dbReference type="EMBL" id="KAF9478454.1"/>
    </source>
</evidence>
<dbReference type="Proteomes" id="UP000807469">
    <property type="component" value="Unassembled WGS sequence"/>
</dbReference>
<dbReference type="AlphaFoldDB" id="A0A9P5Z1L5"/>
<comment type="caution">
    <text evidence="2">The sequence shown here is derived from an EMBL/GenBank/DDBJ whole genome shotgun (WGS) entry which is preliminary data.</text>
</comment>
<accession>A0A9P5Z1L5</accession>
<gene>
    <name evidence="2" type="ORF">BDN70DRAFT_879975</name>
</gene>
<feature type="domain" description="DUF6593" evidence="1">
    <location>
        <begin position="61"/>
        <end position="221"/>
    </location>
</feature>
<keyword evidence="3" id="KW-1185">Reference proteome</keyword>
<evidence type="ECO:0000259" key="1">
    <source>
        <dbReference type="Pfam" id="PF20236"/>
    </source>
</evidence>
<sequence length="224" mass="24910">MILDTKTEPVALPPPEILPDYNAAVSGGPSNQRRPTQAPVIYTFSDWAKGTMLLMPPRSESPEQRPLYRITVELDLNPFLPVSYITKVMRCTGDENDMVAEFAFSLNQKRAVIRLADTATRLSSVINNINSSPKHFNWVLGTRLHWDCRTSLDDGSPLCICSLPGKPQRNGTRAQDIQIASFVPPPIDASPPLPEATLTIFPHGHEHMDEILVSALVVERMLTR</sequence>
<proteinExistence type="predicted"/>
<dbReference type="InterPro" id="IPR046528">
    <property type="entry name" value="DUF6593"/>
</dbReference>
<reference evidence="2" key="1">
    <citation type="submission" date="2020-11" db="EMBL/GenBank/DDBJ databases">
        <authorList>
            <consortium name="DOE Joint Genome Institute"/>
            <person name="Ahrendt S."/>
            <person name="Riley R."/>
            <person name="Andreopoulos W."/>
            <person name="Labutti K."/>
            <person name="Pangilinan J."/>
            <person name="Ruiz-Duenas F.J."/>
            <person name="Barrasa J.M."/>
            <person name="Sanchez-Garcia M."/>
            <person name="Camarero S."/>
            <person name="Miyauchi S."/>
            <person name="Serrano A."/>
            <person name="Linde D."/>
            <person name="Babiker R."/>
            <person name="Drula E."/>
            <person name="Ayuso-Fernandez I."/>
            <person name="Pacheco R."/>
            <person name="Padilla G."/>
            <person name="Ferreira P."/>
            <person name="Barriuso J."/>
            <person name="Kellner H."/>
            <person name="Castanera R."/>
            <person name="Alfaro M."/>
            <person name="Ramirez L."/>
            <person name="Pisabarro A.G."/>
            <person name="Kuo A."/>
            <person name="Tritt A."/>
            <person name="Lipzen A."/>
            <person name="He G."/>
            <person name="Yan M."/>
            <person name="Ng V."/>
            <person name="Cullen D."/>
            <person name="Martin F."/>
            <person name="Rosso M.-N."/>
            <person name="Henrissat B."/>
            <person name="Hibbett D."/>
            <person name="Martinez A.T."/>
            <person name="Grigoriev I.V."/>
        </authorList>
    </citation>
    <scope>NUCLEOTIDE SEQUENCE</scope>
    <source>
        <strain evidence="2">CIRM-BRFM 674</strain>
    </source>
</reference>
<organism evidence="2 3">
    <name type="scientific">Pholiota conissans</name>
    <dbReference type="NCBI Taxonomy" id="109636"/>
    <lineage>
        <taxon>Eukaryota</taxon>
        <taxon>Fungi</taxon>
        <taxon>Dikarya</taxon>
        <taxon>Basidiomycota</taxon>
        <taxon>Agaricomycotina</taxon>
        <taxon>Agaricomycetes</taxon>
        <taxon>Agaricomycetidae</taxon>
        <taxon>Agaricales</taxon>
        <taxon>Agaricineae</taxon>
        <taxon>Strophariaceae</taxon>
        <taxon>Pholiota</taxon>
    </lineage>
</organism>
<dbReference type="EMBL" id="MU155234">
    <property type="protein sequence ID" value="KAF9478454.1"/>
    <property type="molecule type" value="Genomic_DNA"/>
</dbReference>